<dbReference type="Pfam" id="PF01420">
    <property type="entry name" value="Methylase_S"/>
    <property type="match status" value="2"/>
</dbReference>
<comment type="caution">
    <text evidence="6">The sequence shown here is derived from an EMBL/GenBank/DDBJ whole genome shotgun (WGS) entry which is preliminary data.</text>
</comment>
<dbReference type="Proteomes" id="UP000265431">
    <property type="component" value="Unassembled WGS sequence"/>
</dbReference>
<evidence type="ECO:0000259" key="5">
    <source>
        <dbReference type="Pfam" id="PF01420"/>
    </source>
</evidence>
<dbReference type="AlphaFoldDB" id="A0A399R5D8"/>
<dbReference type="GO" id="GO:0009307">
    <property type="term" value="P:DNA restriction-modification system"/>
    <property type="evidence" value="ECO:0007669"/>
    <property type="project" value="UniProtKB-KW"/>
</dbReference>
<keyword evidence="6" id="KW-0540">Nuclease</keyword>
<keyword evidence="2" id="KW-0680">Restriction system</keyword>
<gene>
    <name evidence="6" type="ORF">D1224_00445</name>
</gene>
<dbReference type="InterPro" id="IPR044946">
    <property type="entry name" value="Restrct_endonuc_typeI_TRD_sf"/>
</dbReference>
<organism evidence="6 7">
    <name type="scientific">Henriciella barbarensis</name>
    <dbReference type="NCBI Taxonomy" id="86342"/>
    <lineage>
        <taxon>Bacteria</taxon>
        <taxon>Pseudomonadati</taxon>
        <taxon>Pseudomonadota</taxon>
        <taxon>Alphaproteobacteria</taxon>
        <taxon>Hyphomonadales</taxon>
        <taxon>Hyphomonadaceae</taxon>
        <taxon>Henriciella</taxon>
    </lineage>
</organism>
<dbReference type="PANTHER" id="PTHR30408">
    <property type="entry name" value="TYPE-1 RESTRICTION ENZYME ECOKI SPECIFICITY PROTEIN"/>
    <property type="match status" value="1"/>
</dbReference>
<feature type="domain" description="Type I restriction modification DNA specificity" evidence="5">
    <location>
        <begin position="18"/>
        <end position="184"/>
    </location>
</feature>
<feature type="coiled-coil region" evidence="4">
    <location>
        <begin position="374"/>
        <end position="401"/>
    </location>
</feature>
<dbReference type="PANTHER" id="PTHR30408:SF12">
    <property type="entry name" value="TYPE I RESTRICTION ENZYME MJAVIII SPECIFICITY SUBUNIT"/>
    <property type="match status" value="1"/>
</dbReference>
<dbReference type="OrthoDB" id="512700at2"/>
<keyword evidence="6" id="KW-0378">Hydrolase</keyword>
<reference evidence="6 7" key="1">
    <citation type="submission" date="2018-08" db="EMBL/GenBank/DDBJ databases">
        <title>Henriciella mobilis sp. nov., isolated from seawater.</title>
        <authorList>
            <person name="Cheng H."/>
            <person name="Wu Y.-H."/>
            <person name="Xu X.-W."/>
            <person name="Guo L.-L."/>
        </authorList>
    </citation>
    <scope>NUCLEOTIDE SEQUENCE [LARGE SCALE GENOMIC DNA]</scope>
    <source>
        <strain evidence="6 7">CCUG66934</strain>
    </source>
</reference>
<sequence>MNDAVNSPSFVRAGEGSEPWVEVSLGDLADLKNGYAFASSTYNVLGQYRIVTIANVQQGRMDLRQCSRIVSAPKDLQSHQLLSHGDILISMTGNVGRVCLVNEDNCLLNQRVGKLSPRRVSRSFLFQLLLQPTFVEAMAGKATGGAQGNLGKDDILDHPFYVPTCRSEQEAIAEVLSDADALIEGLDRLIAKKRLIKQGAMQDLLTAKRRLPGFSGEWGERRLRTLCKVSRGASPRPIASARWFDNSSSTGWVRISDLPQSGRFLTQTTQRLSQDGIDRSRRVPIGSLIMSIAATVGKPAITTIDTCIHDGFVVFSDLKVDQLFLYYLLKTMEPEWSQHGQTGSQMNINTAIIEAAEVFVPETIEEQAAISCVFADMDTEIQALETRLDKARQVKEGMMQNLLTGRIRLV</sequence>
<evidence type="ECO:0000313" key="7">
    <source>
        <dbReference type="Proteomes" id="UP000265431"/>
    </source>
</evidence>
<evidence type="ECO:0000313" key="6">
    <source>
        <dbReference type="EMBL" id="RIJ26123.1"/>
    </source>
</evidence>
<dbReference type="InterPro" id="IPR052021">
    <property type="entry name" value="Type-I_RS_S_subunit"/>
</dbReference>
<accession>A0A399R5D8</accession>
<evidence type="ECO:0000256" key="4">
    <source>
        <dbReference type="SAM" id="Coils"/>
    </source>
</evidence>
<evidence type="ECO:0000256" key="1">
    <source>
        <dbReference type="ARBA" id="ARBA00010923"/>
    </source>
</evidence>
<dbReference type="RefSeq" id="WP_119377976.1">
    <property type="nucleotide sequence ID" value="NZ_QWGB01000003.1"/>
</dbReference>
<keyword evidence="3" id="KW-0238">DNA-binding</keyword>
<comment type="similarity">
    <text evidence="1">Belongs to the type-I restriction system S methylase family.</text>
</comment>
<dbReference type="SUPFAM" id="SSF116734">
    <property type="entry name" value="DNA methylase specificity domain"/>
    <property type="match status" value="2"/>
</dbReference>
<dbReference type="CDD" id="cd17283">
    <property type="entry name" value="RMtype1_S_Hpy180ORF7835P_TRD2-CR2_like"/>
    <property type="match status" value="1"/>
</dbReference>
<dbReference type="GO" id="GO:0004519">
    <property type="term" value="F:endonuclease activity"/>
    <property type="evidence" value="ECO:0007669"/>
    <property type="project" value="UniProtKB-KW"/>
</dbReference>
<dbReference type="InterPro" id="IPR000055">
    <property type="entry name" value="Restrct_endonuc_typeI_TRD"/>
</dbReference>
<evidence type="ECO:0000256" key="3">
    <source>
        <dbReference type="ARBA" id="ARBA00023125"/>
    </source>
</evidence>
<dbReference type="EMBL" id="QWGB01000003">
    <property type="protein sequence ID" value="RIJ26123.1"/>
    <property type="molecule type" value="Genomic_DNA"/>
</dbReference>
<feature type="domain" description="Type I restriction modification DNA specificity" evidence="5">
    <location>
        <begin position="217"/>
        <end position="387"/>
    </location>
</feature>
<dbReference type="Gene3D" id="3.90.220.20">
    <property type="entry name" value="DNA methylase specificity domains"/>
    <property type="match status" value="2"/>
</dbReference>
<name>A0A399R5D8_9PROT</name>
<evidence type="ECO:0000256" key="2">
    <source>
        <dbReference type="ARBA" id="ARBA00022747"/>
    </source>
</evidence>
<keyword evidence="7" id="KW-1185">Reference proteome</keyword>
<dbReference type="CDD" id="cd17278">
    <property type="entry name" value="RMtype1_S_LdeBORF1052P-TRD2-CR2"/>
    <property type="match status" value="1"/>
</dbReference>
<protein>
    <submittedName>
        <fullName evidence="6">Restriction endonuclease subunit S</fullName>
    </submittedName>
</protein>
<dbReference type="GO" id="GO:0003677">
    <property type="term" value="F:DNA binding"/>
    <property type="evidence" value="ECO:0007669"/>
    <property type="project" value="UniProtKB-KW"/>
</dbReference>
<keyword evidence="6" id="KW-0255">Endonuclease</keyword>
<keyword evidence="4" id="KW-0175">Coiled coil</keyword>
<proteinExistence type="inferred from homology"/>
<dbReference type="Gene3D" id="1.10.287.1120">
    <property type="entry name" value="Bipartite methylase S protein"/>
    <property type="match status" value="1"/>
</dbReference>